<dbReference type="GO" id="GO:0004721">
    <property type="term" value="F:phosphoprotein phosphatase activity"/>
    <property type="evidence" value="ECO:0007669"/>
    <property type="project" value="TreeGrafter"/>
</dbReference>
<dbReference type="SUPFAM" id="SSF55874">
    <property type="entry name" value="ATPase domain of HSP90 chaperone/DNA topoisomerase II/histidine kinase"/>
    <property type="match status" value="1"/>
</dbReference>
<dbReference type="Pfam" id="PF02518">
    <property type="entry name" value="HATPase_c"/>
    <property type="match status" value="1"/>
</dbReference>
<dbReference type="CDD" id="cd00082">
    <property type="entry name" value="HisKA"/>
    <property type="match status" value="1"/>
</dbReference>
<dbReference type="GO" id="GO:0000155">
    <property type="term" value="F:phosphorelay sensor kinase activity"/>
    <property type="evidence" value="ECO:0007669"/>
    <property type="project" value="InterPro"/>
</dbReference>
<dbReference type="GO" id="GO:0016036">
    <property type="term" value="P:cellular response to phosphate starvation"/>
    <property type="evidence" value="ECO:0007669"/>
    <property type="project" value="TreeGrafter"/>
</dbReference>
<evidence type="ECO:0000256" key="2">
    <source>
        <dbReference type="ARBA" id="ARBA00004651"/>
    </source>
</evidence>
<dbReference type="PANTHER" id="PTHR45453:SF2">
    <property type="entry name" value="HISTIDINE KINASE"/>
    <property type="match status" value="1"/>
</dbReference>
<dbReference type="SUPFAM" id="SSF47384">
    <property type="entry name" value="Homodimeric domain of signal transducing histidine kinase"/>
    <property type="match status" value="1"/>
</dbReference>
<comment type="subcellular location">
    <subcellularLocation>
        <location evidence="2">Cell membrane</location>
        <topology evidence="2">Multi-pass membrane protein</topology>
    </subcellularLocation>
</comment>
<comment type="catalytic activity">
    <reaction evidence="1">
        <text>ATP + protein L-histidine = ADP + protein N-phospho-L-histidine.</text>
        <dbReference type="EC" id="2.7.13.3"/>
    </reaction>
</comment>
<evidence type="ECO:0000256" key="8">
    <source>
        <dbReference type="ARBA" id="ARBA00022989"/>
    </source>
</evidence>
<evidence type="ECO:0000313" key="13">
    <source>
        <dbReference type="EMBL" id="QBE98840.1"/>
    </source>
</evidence>
<dbReference type="Gene3D" id="3.30.565.10">
    <property type="entry name" value="Histidine kinase-like ATPase, C-terminal domain"/>
    <property type="match status" value="1"/>
</dbReference>
<dbReference type="InterPro" id="IPR003661">
    <property type="entry name" value="HisK_dim/P_dom"/>
</dbReference>
<reference evidence="13 14" key="1">
    <citation type="submission" date="2019-01" db="EMBL/GenBank/DDBJ databases">
        <title>PMF-metabolizing Aryl O-demethylase.</title>
        <authorList>
            <person name="Kim M."/>
        </authorList>
    </citation>
    <scope>NUCLEOTIDE SEQUENCE [LARGE SCALE GENOMIC DNA]</scope>
    <source>
        <strain evidence="13 14">PMF1</strain>
    </source>
</reference>
<evidence type="ECO:0000256" key="10">
    <source>
        <dbReference type="ARBA" id="ARBA00023136"/>
    </source>
</evidence>
<dbReference type="EC" id="2.7.13.3" evidence="3"/>
<dbReference type="PROSITE" id="PS50109">
    <property type="entry name" value="HIS_KIN"/>
    <property type="match status" value="1"/>
</dbReference>
<keyword evidence="4" id="KW-1003">Cell membrane</keyword>
<gene>
    <name evidence="13" type="primary">graS_6</name>
    <name evidence="13" type="ORF">PMF13cell1_04406</name>
</gene>
<sequence length="338" mass="38713">MKQFWKILKRYAPWLLLLLLIDGFSTLLLWLCDAQAFQFLMGLIVLASLVLFSATVLFFYIKERQKQAFFRDFLTEPDAVSTERLLGAVSQQEQEQLHLLASVLQEKQSRIQEMEKSLRDYEDYVEGWAHEIKTPLSLLTMILDNRGDELSPSLQAKLDYVRSQLQEDITQMLYYARLGSSTKDYRFEAVDLQSALEEIMDDHEPLLEEKQFVVENRLQSETVYTDRRGLQFMLGQIISNAIKYSGDAPRLTISVQHAAAAEILTIADNGMGVRSYDLPYIFQKGFTGDSTDGRKKATGMGLYLTKKMAGDLNLQLEAESQWGEGFSISIIFPRVQIN</sequence>
<dbReference type="InterPro" id="IPR036890">
    <property type="entry name" value="HATPase_C_sf"/>
</dbReference>
<evidence type="ECO:0000259" key="12">
    <source>
        <dbReference type="PROSITE" id="PS50109"/>
    </source>
</evidence>
<keyword evidence="10 11" id="KW-0472">Membrane</keyword>
<dbReference type="SMART" id="SM00387">
    <property type="entry name" value="HATPase_c"/>
    <property type="match status" value="1"/>
</dbReference>
<dbReference type="InterPro" id="IPR050351">
    <property type="entry name" value="BphY/WalK/GraS-like"/>
</dbReference>
<dbReference type="GO" id="GO:0005886">
    <property type="term" value="C:plasma membrane"/>
    <property type="evidence" value="ECO:0007669"/>
    <property type="project" value="UniProtKB-SubCell"/>
</dbReference>
<evidence type="ECO:0000256" key="11">
    <source>
        <dbReference type="SAM" id="Phobius"/>
    </source>
</evidence>
<evidence type="ECO:0000256" key="7">
    <source>
        <dbReference type="ARBA" id="ARBA00022777"/>
    </source>
</evidence>
<feature type="transmembrane region" description="Helical" evidence="11">
    <location>
        <begin position="37"/>
        <end position="61"/>
    </location>
</feature>
<dbReference type="EMBL" id="CP035945">
    <property type="protein sequence ID" value="QBE98840.1"/>
    <property type="molecule type" value="Genomic_DNA"/>
</dbReference>
<dbReference type="AlphaFoldDB" id="A0A4P6M512"/>
<evidence type="ECO:0000256" key="9">
    <source>
        <dbReference type="ARBA" id="ARBA00023012"/>
    </source>
</evidence>
<evidence type="ECO:0000313" key="14">
    <source>
        <dbReference type="Proteomes" id="UP000289794"/>
    </source>
</evidence>
<evidence type="ECO:0000256" key="6">
    <source>
        <dbReference type="ARBA" id="ARBA00022692"/>
    </source>
</evidence>
<evidence type="ECO:0000256" key="5">
    <source>
        <dbReference type="ARBA" id="ARBA00022679"/>
    </source>
</evidence>
<dbReference type="InterPro" id="IPR036097">
    <property type="entry name" value="HisK_dim/P_sf"/>
</dbReference>
<feature type="transmembrane region" description="Helical" evidence="11">
    <location>
        <begin position="12"/>
        <end position="31"/>
    </location>
</feature>
<dbReference type="InterPro" id="IPR005467">
    <property type="entry name" value="His_kinase_dom"/>
</dbReference>
<keyword evidence="6 11" id="KW-0812">Transmembrane</keyword>
<accession>A0A4P6M512</accession>
<evidence type="ECO:0000256" key="1">
    <source>
        <dbReference type="ARBA" id="ARBA00000085"/>
    </source>
</evidence>
<proteinExistence type="predicted"/>
<evidence type="ECO:0000256" key="3">
    <source>
        <dbReference type="ARBA" id="ARBA00012438"/>
    </source>
</evidence>
<keyword evidence="9" id="KW-0902">Two-component regulatory system</keyword>
<evidence type="ECO:0000256" key="4">
    <source>
        <dbReference type="ARBA" id="ARBA00022475"/>
    </source>
</evidence>
<dbReference type="InterPro" id="IPR003594">
    <property type="entry name" value="HATPase_dom"/>
</dbReference>
<dbReference type="KEGG" id="bpro:PMF13cell1_04406"/>
<protein>
    <recommendedName>
        <fullName evidence="3">histidine kinase</fullName>
        <ecNumber evidence="3">2.7.13.3</ecNumber>
    </recommendedName>
</protein>
<name>A0A4P6M512_9FIRM</name>
<keyword evidence="5 13" id="KW-0808">Transferase</keyword>
<dbReference type="PANTHER" id="PTHR45453">
    <property type="entry name" value="PHOSPHATE REGULON SENSOR PROTEIN PHOR"/>
    <property type="match status" value="1"/>
</dbReference>
<keyword evidence="8 11" id="KW-1133">Transmembrane helix</keyword>
<feature type="domain" description="Histidine kinase" evidence="12">
    <location>
        <begin position="127"/>
        <end position="336"/>
    </location>
</feature>
<dbReference type="Proteomes" id="UP000289794">
    <property type="component" value="Chromosome"/>
</dbReference>
<keyword evidence="7 13" id="KW-0418">Kinase</keyword>
<dbReference type="RefSeq" id="WP_130182117.1">
    <property type="nucleotide sequence ID" value="NZ_CP035945.1"/>
</dbReference>
<organism evidence="13 14">
    <name type="scientific">Blautia producta</name>
    <dbReference type="NCBI Taxonomy" id="33035"/>
    <lineage>
        <taxon>Bacteria</taxon>
        <taxon>Bacillati</taxon>
        <taxon>Bacillota</taxon>
        <taxon>Clostridia</taxon>
        <taxon>Lachnospirales</taxon>
        <taxon>Lachnospiraceae</taxon>
        <taxon>Blautia</taxon>
    </lineage>
</organism>